<evidence type="ECO:0000259" key="11">
    <source>
        <dbReference type="Pfam" id="PF19310"/>
    </source>
</evidence>
<evidence type="ECO:0000313" key="12">
    <source>
        <dbReference type="EMBL" id="MBB6520139.1"/>
    </source>
</evidence>
<dbReference type="Gene3D" id="3.40.390.10">
    <property type="entry name" value="Collagenase (Catalytic Domain)"/>
    <property type="match status" value="1"/>
</dbReference>
<dbReference type="InterPro" id="IPR024079">
    <property type="entry name" value="MetalloPept_cat_dom_sf"/>
</dbReference>
<dbReference type="InterPro" id="IPR024077">
    <property type="entry name" value="Neurolysin/TOP_dom2"/>
</dbReference>
<evidence type="ECO:0000259" key="10">
    <source>
        <dbReference type="Pfam" id="PF01432"/>
    </source>
</evidence>
<feature type="domain" description="Oligopeptidase A N-terminal" evidence="11">
    <location>
        <begin position="36"/>
        <end position="150"/>
    </location>
</feature>
<dbReference type="CDD" id="cd06456">
    <property type="entry name" value="M3A_DCP"/>
    <property type="match status" value="1"/>
</dbReference>
<dbReference type="Gene3D" id="1.10.1370.10">
    <property type="entry name" value="Neurolysin, domain 3"/>
    <property type="match status" value="1"/>
</dbReference>
<evidence type="ECO:0000256" key="2">
    <source>
        <dbReference type="ARBA" id="ARBA00022670"/>
    </source>
</evidence>
<dbReference type="GO" id="GO:0005829">
    <property type="term" value="C:cytosol"/>
    <property type="evidence" value="ECO:0007669"/>
    <property type="project" value="UniProtKB-ARBA"/>
</dbReference>
<protein>
    <recommendedName>
        <fullName evidence="8">oligopeptidase A</fullName>
        <ecNumber evidence="8">3.4.24.70</ecNumber>
    </recommendedName>
</protein>
<reference evidence="12 13" key="1">
    <citation type="submission" date="2020-08" db="EMBL/GenBank/DDBJ databases">
        <title>Genomic Encyclopedia of Type Strains, Phase IV (KMG-IV): sequencing the most valuable type-strain genomes for metagenomic binning, comparative biology and taxonomic classification.</title>
        <authorList>
            <person name="Goeker M."/>
        </authorList>
    </citation>
    <scope>NUCLEOTIDE SEQUENCE [LARGE SCALE GENOMIC DNA]</scope>
    <source>
        <strain evidence="12 13">DSM 22368</strain>
    </source>
</reference>
<dbReference type="FunFam" id="3.40.390.10:FF:000009">
    <property type="entry name" value="Oligopeptidase A"/>
    <property type="match status" value="1"/>
</dbReference>
<dbReference type="GO" id="GO:0046872">
    <property type="term" value="F:metal ion binding"/>
    <property type="evidence" value="ECO:0007669"/>
    <property type="project" value="UniProtKB-UniRule"/>
</dbReference>
<dbReference type="InterPro" id="IPR045090">
    <property type="entry name" value="Pept_M3A_M3B"/>
</dbReference>
<keyword evidence="6 9" id="KW-0482">Metalloprotease</keyword>
<dbReference type="FunCoup" id="A0A7X0JQW8">
    <property type="interactions" value="503"/>
</dbReference>
<dbReference type="Proteomes" id="UP000528457">
    <property type="component" value="Unassembled WGS sequence"/>
</dbReference>
<dbReference type="Pfam" id="PF01432">
    <property type="entry name" value="Peptidase_M3"/>
    <property type="match status" value="1"/>
</dbReference>
<keyword evidence="13" id="KW-1185">Reference proteome</keyword>
<feature type="domain" description="Peptidase M3A/M3B catalytic" evidence="10">
    <location>
        <begin position="224"/>
        <end position="681"/>
    </location>
</feature>
<dbReference type="GO" id="GO:0006508">
    <property type="term" value="P:proteolysis"/>
    <property type="evidence" value="ECO:0007669"/>
    <property type="project" value="UniProtKB-KW"/>
</dbReference>
<gene>
    <name evidence="12" type="ORF">HNR48_000417</name>
</gene>
<dbReference type="InterPro" id="IPR034005">
    <property type="entry name" value="M3A_DCP"/>
</dbReference>
<dbReference type="InterPro" id="IPR045666">
    <property type="entry name" value="OpdA_N"/>
</dbReference>
<comment type="caution">
    <text evidence="12">The sequence shown here is derived from an EMBL/GenBank/DDBJ whole genome shotgun (WGS) entry which is preliminary data.</text>
</comment>
<evidence type="ECO:0000313" key="13">
    <source>
        <dbReference type="Proteomes" id="UP000528457"/>
    </source>
</evidence>
<dbReference type="RefSeq" id="WP_166852144.1">
    <property type="nucleotide sequence ID" value="NZ_JAAONY010000001.1"/>
</dbReference>
<evidence type="ECO:0000256" key="7">
    <source>
        <dbReference type="ARBA" id="ARBA00024603"/>
    </source>
</evidence>
<dbReference type="Gene3D" id="1.20.1050.40">
    <property type="entry name" value="Endopeptidase. Chain P, domain 1"/>
    <property type="match status" value="1"/>
</dbReference>
<dbReference type="PANTHER" id="PTHR11804">
    <property type="entry name" value="PROTEASE M3 THIMET OLIGOPEPTIDASE-RELATED"/>
    <property type="match status" value="1"/>
</dbReference>
<dbReference type="PANTHER" id="PTHR11804:SF84">
    <property type="entry name" value="SACCHAROLYSIN"/>
    <property type="match status" value="1"/>
</dbReference>
<comment type="catalytic activity">
    <reaction evidence="7">
        <text>Hydrolysis of oligopeptides, with broad specificity. Gly or Ala commonly occur as P1 or P1' residues, but more distant residues are also important, as is shown by the fact that Z-Gly-Pro-Gly-|-Gly-Pro-Ala is cleaved, but not Z-(Gly)(5).</text>
        <dbReference type="EC" id="3.4.24.70"/>
    </reaction>
</comment>
<proteinExistence type="inferred from homology"/>
<keyword evidence="2 9" id="KW-0645">Protease</keyword>
<comment type="cofactor">
    <cofactor evidence="9">
        <name>Zn(2+)</name>
        <dbReference type="ChEBI" id="CHEBI:29105"/>
    </cofactor>
    <text evidence="9">Binds 1 zinc ion.</text>
</comment>
<evidence type="ECO:0000256" key="9">
    <source>
        <dbReference type="RuleBase" id="RU003435"/>
    </source>
</evidence>
<evidence type="ECO:0000256" key="6">
    <source>
        <dbReference type="ARBA" id="ARBA00023049"/>
    </source>
</evidence>
<accession>A0A7X0JQW8</accession>
<keyword evidence="3 9" id="KW-0479">Metal-binding</keyword>
<dbReference type="Pfam" id="PF19310">
    <property type="entry name" value="TOP_N"/>
    <property type="match status" value="1"/>
</dbReference>
<dbReference type="AlphaFoldDB" id="A0A7X0JQW8"/>
<keyword evidence="4 9" id="KW-0378">Hydrolase</keyword>
<dbReference type="InterPro" id="IPR001567">
    <property type="entry name" value="Pept_M3A_M3B_dom"/>
</dbReference>
<evidence type="ECO:0000256" key="1">
    <source>
        <dbReference type="ARBA" id="ARBA00006040"/>
    </source>
</evidence>
<evidence type="ECO:0000256" key="8">
    <source>
        <dbReference type="ARBA" id="ARBA00026100"/>
    </source>
</evidence>
<dbReference type="EC" id="3.4.24.70" evidence="8"/>
<dbReference type="InterPro" id="IPR024080">
    <property type="entry name" value="Neurolysin/TOP_N"/>
</dbReference>
<keyword evidence="5 9" id="KW-0862">Zinc</keyword>
<name>A0A7X0JQW8_9GAMM</name>
<comment type="similarity">
    <text evidence="1 9">Belongs to the peptidase M3 family.</text>
</comment>
<evidence type="ECO:0000256" key="4">
    <source>
        <dbReference type="ARBA" id="ARBA00022801"/>
    </source>
</evidence>
<dbReference type="GO" id="GO:0006518">
    <property type="term" value="P:peptide metabolic process"/>
    <property type="evidence" value="ECO:0007669"/>
    <property type="project" value="TreeGrafter"/>
</dbReference>
<dbReference type="EMBL" id="JACHHT010000001">
    <property type="protein sequence ID" value="MBB6520139.1"/>
    <property type="molecule type" value="Genomic_DNA"/>
</dbReference>
<evidence type="ECO:0000256" key="3">
    <source>
        <dbReference type="ARBA" id="ARBA00022723"/>
    </source>
</evidence>
<sequence length="683" mass="77386">MNSNPLLQDNLLPPFSKIENEHIETAISSLIDQSKSELEAQLNHLGDQPSWSSLVEPLEARSDRLSKAWSPVSHMHSVVNNDGLREAYQACIGKLTEYSTGLGQNEALFNAYQQLAEGEQYEQLSAAQKSTIEQALRDFKLAGVSLSKQDKARFGEIKSRLSELSTQFSNNVMDANQAWYFHTEDEAMLVGLPQMQRDIAKQSAETKSLSGFVLTLDIPSYLSVMQYADRRDLRETLYRAYVSRASENTVRLNDEEGPWDNAPLIAETLQLRHQLAELLGFSNYAELSIARKMAKQTDEVVDFLRELASSSRKVAEQDLKELQEFAAEQGLQGELQAWDLNYYGEKLKQEKFDVSDEALRPYFPAPVVIKGLFDIVHKLFDIEIFEEPDADLWHEDVKFFRIEKSGQVLARFYLDLYAREHKRGGAWMDECRVRRQTENGLQLPVAYLVCNFTAPVGDKPALLSHDEVTTLFHEFGHGLHHMLTEIDVAAVSGINGVPWDAVELPSQFLENWCWQAESIAMISSHYETGESLPQDMLDKLLAAKNFQAGLQMLRQIEFALFDFLLHKDYQANSPEDPQAVLNKVRDEIALIKPPTFNKFQNGFSHIFAGGYAAGYYSYKWAEVLSADAFSYFEEKGIFSAEAGQWFLETILSRGGSEDIADLYERFRGRAPSSSALLRHNGMA</sequence>
<dbReference type="SUPFAM" id="SSF55486">
    <property type="entry name" value="Metalloproteases ('zincins'), catalytic domain"/>
    <property type="match status" value="1"/>
</dbReference>
<dbReference type="InParanoid" id="A0A7X0JQW8"/>
<evidence type="ECO:0000256" key="5">
    <source>
        <dbReference type="ARBA" id="ARBA00022833"/>
    </source>
</evidence>
<organism evidence="12 13">
    <name type="scientific">Pseudoteredinibacter isoporae</name>
    <dbReference type="NCBI Taxonomy" id="570281"/>
    <lineage>
        <taxon>Bacteria</taxon>
        <taxon>Pseudomonadati</taxon>
        <taxon>Pseudomonadota</taxon>
        <taxon>Gammaproteobacteria</taxon>
        <taxon>Cellvibrionales</taxon>
        <taxon>Cellvibrionaceae</taxon>
        <taxon>Pseudoteredinibacter</taxon>
    </lineage>
</organism>
<dbReference type="GO" id="GO:0004222">
    <property type="term" value="F:metalloendopeptidase activity"/>
    <property type="evidence" value="ECO:0007669"/>
    <property type="project" value="UniProtKB-EC"/>
</dbReference>